<keyword evidence="2" id="KW-0812">Transmembrane</keyword>
<keyword evidence="4" id="KW-1185">Reference proteome</keyword>
<proteinExistence type="predicted"/>
<dbReference type="Pfam" id="PF12412">
    <property type="entry name" value="DUF3667"/>
    <property type="match status" value="1"/>
</dbReference>
<evidence type="ECO:0000256" key="1">
    <source>
        <dbReference type="SAM" id="MobiDB-lite"/>
    </source>
</evidence>
<dbReference type="AlphaFoldDB" id="A0A7X1F770"/>
<evidence type="ECO:0000313" key="4">
    <source>
        <dbReference type="Proteomes" id="UP000520156"/>
    </source>
</evidence>
<gene>
    <name evidence="3" type="ORF">H7F49_07375</name>
</gene>
<feature type="region of interest" description="Disordered" evidence="1">
    <location>
        <begin position="205"/>
        <end position="232"/>
    </location>
</feature>
<comment type="caution">
    <text evidence="3">The sequence shown here is derived from an EMBL/GenBank/DDBJ whole genome shotgun (WGS) entry which is preliminary data.</text>
</comment>
<sequence>MTEWQQAVGDLAQTSLTAAAIERERGASGGQPGHDGHTHEGACLNCGTTLIGTHCHQCGQHAHVHRTLGAFFHDLLHGVFHFEGKIWRTLPLLVFRPGQLTRRYIDGQRARFISPLALFLFCVFVMFTSFHMVGGEMAVDPRQLVQNSSPADRAKALREAETKLAQLEARRAVLVAQGKPTDPVDGELNGARLAVEIIRGIPDDKPKAAGQTGVTATRSPTKTAPADEGPTGLVFGDNGKGLHSDVPQIQHAIEAFKTNPTLVLYKMQSNAYKYSWALIPLSVPFLWLLFPFSRRFHLYDHTVFVTYSLCMMTLLSVVILLVSQVQSEPWVPLLLLVPPVHMFAQLKGTYGGSWLMTGVRTFALSIFAIFSLTLFAMLILAQTGAG</sequence>
<feature type="transmembrane region" description="Helical" evidence="2">
    <location>
        <begin position="362"/>
        <end position="381"/>
    </location>
</feature>
<evidence type="ECO:0000313" key="3">
    <source>
        <dbReference type="EMBL" id="MBC2651519.1"/>
    </source>
</evidence>
<feature type="transmembrane region" description="Helical" evidence="2">
    <location>
        <begin position="274"/>
        <end position="292"/>
    </location>
</feature>
<feature type="compositionally biased region" description="Polar residues" evidence="1">
    <location>
        <begin position="212"/>
        <end position="222"/>
    </location>
</feature>
<keyword evidence="2" id="KW-1133">Transmembrane helix</keyword>
<feature type="transmembrane region" description="Helical" evidence="2">
    <location>
        <begin position="304"/>
        <end position="324"/>
    </location>
</feature>
<protein>
    <submittedName>
        <fullName evidence="3">DUF3667 domain-containing protein</fullName>
    </submittedName>
</protein>
<name>A0A7X1F770_9SPHN</name>
<accession>A0A7X1F770</accession>
<dbReference type="RefSeq" id="WP_185682926.1">
    <property type="nucleotide sequence ID" value="NZ_JACLAU010000007.1"/>
</dbReference>
<dbReference type="Proteomes" id="UP000520156">
    <property type="component" value="Unassembled WGS sequence"/>
</dbReference>
<keyword evidence="2" id="KW-0472">Membrane</keyword>
<reference evidence="3 4" key="1">
    <citation type="submission" date="2020-08" db="EMBL/GenBank/DDBJ databases">
        <title>The genome sequence of Novosphingobium flavum 4Y4.</title>
        <authorList>
            <person name="Liu Y."/>
        </authorList>
    </citation>
    <scope>NUCLEOTIDE SEQUENCE [LARGE SCALE GENOMIC DNA]</scope>
    <source>
        <strain evidence="3 4">4Y4</strain>
    </source>
</reference>
<feature type="transmembrane region" description="Helical" evidence="2">
    <location>
        <begin position="112"/>
        <end position="133"/>
    </location>
</feature>
<organism evidence="3 4">
    <name type="scientific">Novosphingobium aerophilum</name>
    <dbReference type="NCBI Taxonomy" id="2839843"/>
    <lineage>
        <taxon>Bacteria</taxon>
        <taxon>Pseudomonadati</taxon>
        <taxon>Pseudomonadota</taxon>
        <taxon>Alphaproteobacteria</taxon>
        <taxon>Sphingomonadales</taxon>
        <taxon>Sphingomonadaceae</taxon>
        <taxon>Novosphingobium</taxon>
    </lineage>
</organism>
<dbReference type="InterPro" id="IPR022134">
    <property type="entry name" value="DUF3667"/>
</dbReference>
<dbReference type="EMBL" id="JACLAU010000007">
    <property type="protein sequence ID" value="MBC2651519.1"/>
    <property type="molecule type" value="Genomic_DNA"/>
</dbReference>
<evidence type="ECO:0000256" key="2">
    <source>
        <dbReference type="SAM" id="Phobius"/>
    </source>
</evidence>